<dbReference type="PANTHER" id="PTHR33991:SF1">
    <property type="entry name" value="DNA REPAIR PROTEIN RECO"/>
    <property type="match status" value="1"/>
</dbReference>
<dbReference type="InterPro" id="IPR022572">
    <property type="entry name" value="DNA_rep/recomb_RecO_N"/>
</dbReference>
<evidence type="ECO:0000256" key="2">
    <source>
        <dbReference type="ARBA" id="ARBA00021310"/>
    </source>
</evidence>
<proteinExistence type="inferred from homology"/>
<evidence type="ECO:0000256" key="3">
    <source>
        <dbReference type="ARBA" id="ARBA00022763"/>
    </source>
</evidence>
<dbReference type="Pfam" id="PF11967">
    <property type="entry name" value="RecO_N"/>
    <property type="match status" value="1"/>
</dbReference>
<dbReference type="NCBIfam" id="TIGR00613">
    <property type="entry name" value="reco"/>
    <property type="match status" value="1"/>
</dbReference>
<dbReference type="InterPro" id="IPR012340">
    <property type="entry name" value="NA-bd_OB-fold"/>
</dbReference>
<sequence length="279" mass="30774">MGRTYRTIGINLKAMPLGESDRLLSVFSRDRGLLKLVAPHSRGSRSKLGGRVNLFVVNDLFISPRRNLDRILQAETVATYQGLNSHLTTLTAAQYLGEVVLYQVHPQQPQPDLFDWLCATLDQLQGVSSRAALALLVRGLCGILRLGGIAPEWYQCHDSGCQITVPAADTDWRVGFSFASGGVFTIKAQHTVGNDSLAGISGDRQLTASEVRLGQWLAMPTTQSLARDEFLTQAEAYPLSVWLSLERVLRQYLQFHLEQTLRVPPLLDSCFSPVAVSQP</sequence>
<keyword evidence="10" id="KW-1185">Reference proteome</keyword>
<evidence type="ECO:0000256" key="7">
    <source>
        <dbReference type="HAMAP-Rule" id="MF_00201"/>
    </source>
</evidence>
<feature type="domain" description="DNA replication/recombination mediator RecO N-terminal" evidence="8">
    <location>
        <begin position="4"/>
        <end position="80"/>
    </location>
</feature>
<keyword evidence="4 7" id="KW-0233">DNA recombination</keyword>
<dbReference type="Gene3D" id="1.20.1440.120">
    <property type="entry name" value="Recombination protein O, C-terminal domain"/>
    <property type="match status" value="1"/>
</dbReference>
<dbReference type="HAMAP" id="MF_00201">
    <property type="entry name" value="RecO"/>
    <property type="match status" value="1"/>
</dbReference>
<name>A0A7D6EUZ7_9CYAN</name>
<dbReference type="RefSeq" id="WP_181494447.1">
    <property type="nucleotide sequence ID" value="NZ_CP032152.1"/>
</dbReference>
<keyword evidence="3 7" id="KW-0227">DNA damage</keyword>
<dbReference type="GO" id="GO:0043590">
    <property type="term" value="C:bacterial nucleoid"/>
    <property type="evidence" value="ECO:0007669"/>
    <property type="project" value="TreeGrafter"/>
</dbReference>
<protein>
    <recommendedName>
        <fullName evidence="2 7">DNA repair protein RecO</fullName>
    </recommendedName>
    <alternativeName>
        <fullName evidence="6 7">Recombination protein O</fullName>
    </alternativeName>
</protein>
<dbReference type="PANTHER" id="PTHR33991">
    <property type="entry name" value="DNA REPAIR PROTEIN RECO"/>
    <property type="match status" value="1"/>
</dbReference>
<evidence type="ECO:0000256" key="4">
    <source>
        <dbReference type="ARBA" id="ARBA00023172"/>
    </source>
</evidence>
<comment type="similarity">
    <text evidence="1 7">Belongs to the RecO family.</text>
</comment>
<evidence type="ECO:0000313" key="10">
    <source>
        <dbReference type="Proteomes" id="UP000261812"/>
    </source>
</evidence>
<evidence type="ECO:0000256" key="5">
    <source>
        <dbReference type="ARBA" id="ARBA00023204"/>
    </source>
</evidence>
<reference evidence="10" key="1">
    <citation type="submission" date="2018-09" db="EMBL/GenBank/DDBJ databases">
        <title>Complete genome sequence of thermophilic cyanobacteria strain Thermosynechococcus elongatus PKUAC-SCTE542.</title>
        <authorList>
            <person name="Liang Y."/>
            <person name="Tang J."/>
            <person name="Daroch M."/>
        </authorList>
    </citation>
    <scope>NUCLEOTIDE SEQUENCE [LARGE SCALE GENOMIC DNA]</scope>
    <source>
        <strain evidence="10">E542</strain>
    </source>
</reference>
<dbReference type="InterPro" id="IPR042242">
    <property type="entry name" value="RecO_C"/>
</dbReference>
<dbReference type="EMBL" id="CP032152">
    <property type="protein sequence ID" value="QLL29219.1"/>
    <property type="molecule type" value="Genomic_DNA"/>
</dbReference>
<dbReference type="SUPFAM" id="SSF50249">
    <property type="entry name" value="Nucleic acid-binding proteins"/>
    <property type="match status" value="1"/>
</dbReference>
<dbReference type="GO" id="GO:0006302">
    <property type="term" value="P:double-strand break repair"/>
    <property type="evidence" value="ECO:0007669"/>
    <property type="project" value="TreeGrafter"/>
</dbReference>
<gene>
    <name evidence="7 9" type="primary">recO</name>
    <name evidence="9" type="ORF">D3A95_07535</name>
</gene>
<dbReference type="SUPFAM" id="SSF57863">
    <property type="entry name" value="ArfGap/RecO-like zinc finger"/>
    <property type="match status" value="1"/>
</dbReference>
<comment type="function">
    <text evidence="7">Involved in DNA repair and RecF pathway recombination.</text>
</comment>
<keyword evidence="5 7" id="KW-0234">DNA repair</keyword>
<dbReference type="InterPro" id="IPR003717">
    <property type="entry name" value="RecO"/>
</dbReference>
<organism evidence="9 10">
    <name type="scientific">Thermosynechococcus sichuanensis E542</name>
    <dbReference type="NCBI Taxonomy" id="2016101"/>
    <lineage>
        <taxon>Bacteria</taxon>
        <taxon>Bacillati</taxon>
        <taxon>Cyanobacteriota</taxon>
        <taxon>Cyanophyceae</taxon>
        <taxon>Acaryochloridales</taxon>
        <taxon>Thermosynechococcaceae</taxon>
        <taxon>Thermosynechococcus</taxon>
        <taxon>Thermosynechococcus sichuanensis</taxon>
    </lineage>
</organism>
<dbReference type="Proteomes" id="UP000261812">
    <property type="component" value="Chromosome"/>
</dbReference>
<evidence type="ECO:0000256" key="6">
    <source>
        <dbReference type="ARBA" id="ARBA00033409"/>
    </source>
</evidence>
<evidence type="ECO:0000256" key="1">
    <source>
        <dbReference type="ARBA" id="ARBA00007452"/>
    </source>
</evidence>
<dbReference type="Pfam" id="PF02565">
    <property type="entry name" value="RecO_C"/>
    <property type="match status" value="1"/>
</dbReference>
<dbReference type="KEGG" id="tsq:D3A95_07535"/>
<evidence type="ECO:0000313" key="9">
    <source>
        <dbReference type="EMBL" id="QLL29219.1"/>
    </source>
</evidence>
<accession>A0A7D6EUZ7</accession>
<dbReference type="GO" id="GO:0006310">
    <property type="term" value="P:DNA recombination"/>
    <property type="evidence" value="ECO:0007669"/>
    <property type="project" value="UniProtKB-UniRule"/>
</dbReference>
<dbReference type="InterPro" id="IPR037278">
    <property type="entry name" value="ARFGAP/RecO"/>
</dbReference>
<evidence type="ECO:0000259" key="8">
    <source>
        <dbReference type="Pfam" id="PF11967"/>
    </source>
</evidence>
<dbReference type="AlphaFoldDB" id="A0A7D6EUZ7"/>
<dbReference type="Gene3D" id="2.40.50.140">
    <property type="entry name" value="Nucleic acid-binding proteins"/>
    <property type="match status" value="1"/>
</dbReference>